<evidence type="ECO:0000256" key="1">
    <source>
        <dbReference type="SAM" id="SignalP"/>
    </source>
</evidence>
<dbReference type="Proteomes" id="UP000613582">
    <property type="component" value="Unassembled WGS sequence"/>
</dbReference>
<keyword evidence="3" id="KW-1185">Reference proteome</keyword>
<evidence type="ECO:0000313" key="3">
    <source>
        <dbReference type="Proteomes" id="UP000613582"/>
    </source>
</evidence>
<dbReference type="AlphaFoldDB" id="A0A8J2V1A3"/>
<reference evidence="2" key="1">
    <citation type="journal article" date="2014" name="Int. J. Syst. Evol. Microbiol.">
        <title>Complete genome sequence of Corynebacterium casei LMG S-19264T (=DSM 44701T), isolated from a smear-ripened cheese.</title>
        <authorList>
            <consortium name="US DOE Joint Genome Institute (JGI-PGF)"/>
            <person name="Walter F."/>
            <person name="Albersmeier A."/>
            <person name="Kalinowski J."/>
            <person name="Ruckert C."/>
        </authorList>
    </citation>
    <scope>NUCLEOTIDE SEQUENCE</scope>
    <source>
        <strain evidence="2">CGMCC 1.12921</strain>
    </source>
</reference>
<evidence type="ECO:0000313" key="2">
    <source>
        <dbReference type="EMBL" id="GGD04434.1"/>
    </source>
</evidence>
<keyword evidence="1" id="KW-0732">Signal</keyword>
<dbReference type="PANTHER" id="PTHR48104:SF30">
    <property type="entry name" value="METACASPASE-1"/>
    <property type="match status" value="1"/>
</dbReference>
<dbReference type="GO" id="GO:0006508">
    <property type="term" value="P:proteolysis"/>
    <property type="evidence" value="ECO:0007669"/>
    <property type="project" value="TreeGrafter"/>
</dbReference>
<protein>
    <recommendedName>
        <fullName evidence="4">Caspase family protein</fullName>
    </recommendedName>
</protein>
<name>A0A8J2V1A3_9PROT</name>
<evidence type="ECO:0008006" key="4">
    <source>
        <dbReference type="Google" id="ProtNLM"/>
    </source>
</evidence>
<dbReference type="GO" id="GO:0004197">
    <property type="term" value="F:cysteine-type endopeptidase activity"/>
    <property type="evidence" value="ECO:0007669"/>
    <property type="project" value="TreeGrafter"/>
</dbReference>
<gene>
    <name evidence="2" type="ORF">GCM10011342_11740</name>
</gene>
<dbReference type="EMBL" id="BMGH01000001">
    <property type="protein sequence ID" value="GGD04434.1"/>
    <property type="molecule type" value="Genomic_DNA"/>
</dbReference>
<comment type="caution">
    <text evidence="2">The sequence shown here is derived from an EMBL/GenBank/DDBJ whole genome shotgun (WGS) entry which is preliminary data.</text>
</comment>
<dbReference type="RefSeq" id="WP_188160327.1">
    <property type="nucleotide sequence ID" value="NZ_BMGH01000001.1"/>
</dbReference>
<feature type="signal peptide" evidence="1">
    <location>
        <begin position="1"/>
        <end position="25"/>
    </location>
</feature>
<dbReference type="InterPro" id="IPR050452">
    <property type="entry name" value="Metacaspase"/>
</dbReference>
<dbReference type="PANTHER" id="PTHR48104">
    <property type="entry name" value="METACASPASE-4"/>
    <property type="match status" value="1"/>
</dbReference>
<reference evidence="2" key="2">
    <citation type="submission" date="2020-09" db="EMBL/GenBank/DDBJ databases">
        <authorList>
            <person name="Sun Q."/>
            <person name="Zhou Y."/>
        </authorList>
    </citation>
    <scope>NUCLEOTIDE SEQUENCE</scope>
    <source>
        <strain evidence="2">CGMCC 1.12921</strain>
    </source>
</reference>
<proteinExistence type="predicted"/>
<feature type="chain" id="PRO_5035327445" description="Caspase family protein" evidence="1">
    <location>
        <begin position="26"/>
        <end position="678"/>
    </location>
</feature>
<organism evidence="2 3">
    <name type="scientific">Aquisalinus flavus</name>
    <dbReference type="NCBI Taxonomy" id="1526572"/>
    <lineage>
        <taxon>Bacteria</taxon>
        <taxon>Pseudomonadati</taxon>
        <taxon>Pseudomonadota</taxon>
        <taxon>Alphaproteobacteria</taxon>
        <taxon>Parvularculales</taxon>
        <taxon>Parvularculaceae</taxon>
        <taxon>Aquisalinus</taxon>
    </lineage>
</organism>
<accession>A0A8J2V1A3</accession>
<sequence length="678" mass="74241">MLTLRVLLMTSVAATALGGISPAHADPNHVASVGDPDRVFHRLYIIGAGTSGEIDAWEDDLGEIQQALETAANQADGSTSTTLNQPTKDGLRIALERLKRVAQPGDEVTIYYSGHGYGGKQYGSFDGLPRTRDELYDEEIWINDDDGSGEMDQGSETLMDDDFAVMMKGFRDDVSISVLMDSCYGGGFTGTDKDLPMTDLVRLIGPYTQCPTDGPFTTTLTEDMVNAINDDAIRKDGIVTTQEVLNYLNVQEWYMGAPFDSDEDLRLGTALGYGDKPENNKGRGKPVNDFAVPVSVVTAEDLQGEAGGDIPNLPIRYNVAVTYGVGEVEAGRTGIGFQREAEGEEGFAGFSGGDLQTEEYGLTFFFGGDARRGTPTQWDTSISLNRAYGTSRSEFQYDPGTGINTGFVYGGLSPSGSSGVSIGDGGLWGQTEFDFSSFSLKAKRMAPFNLADNRVRPFYFGEIRHQEQTHYMHGNFSAVYGYYDYCDDDECDDGYYDDYYDGYPGESGGYAPSSSYYDMCYFEMTYNGSQIREQDIADTYYGGGLGLAYTQPLSQQLFIHGYASGGLYYRDSELNSAEWNRCDFCPSEDQDFLFSIHDRDTGTAFEGQAGFIMNYQLARSFGIAGYGSASYLTEAGFAENPYSGDQVYYDGFKTHLGTDEMTRWSLGVAAIVSLSEPR</sequence>
<dbReference type="Gene3D" id="3.40.50.1460">
    <property type="match status" value="1"/>
</dbReference>
<dbReference type="GO" id="GO:0005737">
    <property type="term" value="C:cytoplasm"/>
    <property type="evidence" value="ECO:0007669"/>
    <property type="project" value="TreeGrafter"/>
</dbReference>